<keyword evidence="8" id="KW-0143">Chaperone</keyword>
<protein>
    <submittedName>
        <fullName evidence="12">Membrane protein insertase YidC</fullName>
    </submittedName>
</protein>
<evidence type="ECO:0000259" key="11">
    <source>
        <dbReference type="Pfam" id="PF02096"/>
    </source>
</evidence>
<dbReference type="Proteomes" id="UP000617951">
    <property type="component" value="Unassembled WGS sequence"/>
</dbReference>
<evidence type="ECO:0000256" key="8">
    <source>
        <dbReference type="ARBA" id="ARBA00023186"/>
    </source>
</evidence>
<keyword evidence="7 10" id="KW-0472">Membrane</keyword>
<evidence type="ECO:0000256" key="5">
    <source>
        <dbReference type="ARBA" id="ARBA00022927"/>
    </source>
</evidence>
<evidence type="ECO:0000256" key="7">
    <source>
        <dbReference type="ARBA" id="ARBA00023136"/>
    </source>
</evidence>
<evidence type="ECO:0000256" key="6">
    <source>
        <dbReference type="ARBA" id="ARBA00022989"/>
    </source>
</evidence>
<evidence type="ECO:0000256" key="2">
    <source>
        <dbReference type="ARBA" id="ARBA00022448"/>
    </source>
</evidence>
<comment type="caution">
    <text evidence="12">The sequence shown here is derived from an EMBL/GenBank/DDBJ whole genome shotgun (WGS) entry which is preliminary data.</text>
</comment>
<accession>A0A926DIK3</accession>
<keyword evidence="13" id="KW-1185">Reference proteome</keyword>
<evidence type="ECO:0000256" key="4">
    <source>
        <dbReference type="ARBA" id="ARBA00022692"/>
    </source>
</evidence>
<evidence type="ECO:0000256" key="1">
    <source>
        <dbReference type="ARBA" id="ARBA00004651"/>
    </source>
</evidence>
<dbReference type="NCBIfam" id="TIGR03592">
    <property type="entry name" value="yidC_oxa1_cterm"/>
    <property type="match status" value="1"/>
</dbReference>
<evidence type="ECO:0000256" key="3">
    <source>
        <dbReference type="ARBA" id="ARBA00022475"/>
    </source>
</evidence>
<dbReference type="Pfam" id="PF02096">
    <property type="entry name" value="60KD_IMP"/>
    <property type="match status" value="1"/>
</dbReference>
<reference evidence="12" key="1">
    <citation type="submission" date="2020-08" db="EMBL/GenBank/DDBJ databases">
        <title>Genome public.</title>
        <authorList>
            <person name="Liu C."/>
            <person name="Sun Q."/>
        </authorList>
    </citation>
    <scope>NUCLEOTIDE SEQUENCE</scope>
    <source>
        <strain evidence="12">NSJ-63</strain>
    </source>
</reference>
<keyword evidence="3" id="KW-1003">Cell membrane</keyword>
<comment type="similarity">
    <text evidence="9">Belongs to the OXA1/ALB3/YidC family.</text>
</comment>
<keyword evidence="5" id="KW-0653">Protein transport</keyword>
<dbReference type="InterPro" id="IPR047196">
    <property type="entry name" value="YidC_ALB_C"/>
</dbReference>
<evidence type="ECO:0000313" key="12">
    <source>
        <dbReference type="EMBL" id="MBC8538432.1"/>
    </source>
</evidence>
<dbReference type="RefSeq" id="WP_249280196.1">
    <property type="nucleotide sequence ID" value="NZ_JACRSS010000002.1"/>
</dbReference>
<comment type="subcellular location">
    <subcellularLocation>
        <location evidence="1">Cell membrane</location>
        <topology evidence="1">Multi-pass membrane protein</topology>
    </subcellularLocation>
    <subcellularLocation>
        <location evidence="9">Membrane</location>
        <topology evidence="9">Multi-pass membrane protein</topology>
    </subcellularLocation>
</comment>
<evidence type="ECO:0000256" key="10">
    <source>
        <dbReference type="SAM" id="Phobius"/>
    </source>
</evidence>
<name>A0A926DIK3_9FIRM</name>
<organism evidence="12 13">
    <name type="scientific">Guopingia tenuis</name>
    <dbReference type="NCBI Taxonomy" id="2763656"/>
    <lineage>
        <taxon>Bacteria</taxon>
        <taxon>Bacillati</taxon>
        <taxon>Bacillota</taxon>
        <taxon>Clostridia</taxon>
        <taxon>Christensenellales</taxon>
        <taxon>Christensenellaceae</taxon>
        <taxon>Guopingia</taxon>
    </lineage>
</organism>
<feature type="transmembrane region" description="Helical" evidence="10">
    <location>
        <begin position="254"/>
        <end position="271"/>
    </location>
</feature>
<dbReference type="PANTHER" id="PTHR12428:SF65">
    <property type="entry name" value="CYTOCHROME C OXIDASE ASSEMBLY PROTEIN COX18, MITOCHONDRIAL"/>
    <property type="match status" value="1"/>
</dbReference>
<dbReference type="GO" id="GO:0032977">
    <property type="term" value="F:membrane insertase activity"/>
    <property type="evidence" value="ECO:0007669"/>
    <property type="project" value="InterPro"/>
</dbReference>
<gene>
    <name evidence="12" type="ORF">H8693_05735</name>
</gene>
<feature type="domain" description="Membrane insertase YidC/Oxa/ALB C-terminal" evidence="11">
    <location>
        <begin position="27"/>
        <end position="292"/>
    </location>
</feature>
<dbReference type="InterPro" id="IPR001708">
    <property type="entry name" value="YidC/ALB3/OXA1/COX18"/>
</dbReference>
<dbReference type="PANTHER" id="PTHR12428">
    <property type="entry name" value="OXA1"/>
    <property type="match status" value="1"/>
</dbReference>
<dbReference type="GO" id="GO:0051205">
    <property type="term" value="P:protein insertion into membrane"/>
    <property type="evidence" value="ECO:0007669"/>
    <property type="project" value="TreeGrafter"/>
</dbReference>
<dbReference type="InterPro" id="IPR028055">
    <property type="entry name" value="YidC/Oxa/ALB_C"/>
</dbReference>
<dbReference type="GO" id="GO:0005886">
    <property type="term" value="C:plasma membrane"/>
    <property type="evidence" value="ECO:0007669"/>
    <property type="project" value="UniProtKB-SubCell"/>
</dbReference>
<feature type="transmembrane region" description="Helical" evidence="10">
    <location>
        <begin position="96"/>
        <end position="117"/>
    </location>
</feature>
<sequence>MGFLSDNFIADGIFVVIKWMFEFIHDYSIVILLITLAIRIVVLPLDIKQRKNTRMMANLGPEMESLKKRYANNPDQMNRKMQELYRERNVKPMAGCLPMILQLFLLFAFFGALRNIVSEQTVSLVLRAAHDGVENVQLPQWLWVHNLWQPDSGLAGCMPSAAEFLTFLQTNAGSITPQTMIMLQNHGLITYSGGTLQVATEAYNTLTTNLIAANGLTGLNNGWFGLPVLAGVTLFFQQWQSMKQNPTMQQQGKMMLYIFPLFSVWICATSNTAFSIYWVVSNVYAIILNWILDAFYKARERKAEERSRIVERKQTE</sequence>
<keyword evidence="4 9" id="KW-0812">Transmembrane</keyword>
<dbReference type="AlphaFoldDB" id="A0A926DIK3"/>
<feature type="transmembrane region" description="Helical" evidence="10">
    <location>
        <begin position="223"/>
        <end position="242"/>
    </location>
</feature>
<dbReference type="CDD" id="cd20070">
    <property type="entry name" value="5TM_YidC_Alb3"/>
    <property type="match status" value="1"/>
</dbReference>
<evidence type="ECO:0000256" key="9">
    <source>
        <dbReference type="RuleBase" id="RU003945"/>
    </source>
</evidence>
<feature type="transmembrane region" description="Helical" evidence="10">
    <location>
        <begin position="27"/>
        <end position="47"/>
    </location>
</feature>
<dbReference type="EMBL" id="JACRSS010000002">
    <property type="protein sequence ID" value="MBC8538432.1"/>
    <property type="molecule type" value="Genomic_DNA"/>
</dbReference>
<keyword evidence="2" id="KW-0813">Transport</keyword>
<keyword evidence="6 10" id="KW-1133">Transmembrane helix</keyword>
<dbReference type="GO" id="GO:0015031">
    <property type="term" value="P:protein transport"/>
    <property type="evidence" value="ECO:0007669"/>
    <property type="project" value="UniProtKB-KW"/>
</dbReference>
<evidence type="ECO:0000313" key="13">
    <source>
        <dbReference type="Proteomes" id="UP000617951"/>
    </source>
</evidence>
<proteinExistence type="inferred from homology"/>